<evidence type="ECO:0000313" key="1">
    <source>
        <dbReference type="EMBL" id="AGF84877.1"/>
    </source>
</evidence>
<sequence length="446" mass="52460">MTRKNKIRQNIKKIVPKNSSLDNILNGELCENVLLDKILESDLFEDVTLEINGQSFPLYNKSNEEYNMIWEQYSDTGKNKLYQRDYLFLIYHKNLYNGRLHKIQIINYIKKHFITRYEFDKIGMTHLMCACLYSQNDSNLELVKLFISGFNIYKTDNTDRSALAYSLKNPGNIKIIKFLLNYLKDFRPYNYSRIVNDTFINWSKTDYLPDIGMAKILLDAGAFINYKDLNNSTVLINIINNEKYGDITELVKFLLVNGIDVYAKTTISPSDNYKKKIISPNDVIVQNTKWTNYIGKKLVESIEFNGVPIYPMYDVSDEKPKYDIMDHLVERYHRDSNKKIISMLYDYGYRKLPNTQNELIMNFTKNIIDDIDFRESYFRKIKGDLTEKQNEIIYKPSSLRSEIIKSSWELHSGIPVNLNNNIFNKFGINNKIELEKVICDIYSGVY</sequence>
<gene>
    <name evidence="1" type="ORF">glt_00068</name>
</gene>
<dbReference type="InterPro" id="IPR002110">
    <property type="entry name" value="Ankyrin_rpt"/>
</dbReference>
<dbReference type="Gene3D" id="1.25.40.20">
    <property type="entry name" value="Ankyrin repeat-containing domain"/>
    <property type="match status" value="2"/>
</dbReference>
<dbReference type="Pfam" id="PF12796">
    <property type="entry name" value="Ank_2"/>
    <property type="match status" value="1"/>
</dbReference>
<organism evidence="1 2">
    <name type="scientific">Moumouvirus goulette</name>
    <dbReference type="NCBI Taxonomy" id="1247379"/>
    <lineage>
        <taxon>Viruses</taxon>
        <taxon>Varidnaviria</taxon>
        <taxon>Bamfordvirae</taxon>
        <taxon>Nucleocytoviricota</taxon>
        <taxon>Megaviricetes</taxon>
        <taxon>Imitervirales</taxon>
        <taxon>Mimiviridae</taxon>
        <taxon>Megamimivirinae</taxon>
        <taxon>Moumouvirus</taxon>
        <taxon>Moumouvirus goulettemassiliense</taxon>
    </lineage>
</organism>
<reference evidence="1 2" key="1">
    <citation type="submission" date="2012-10" db="EMBL/GenBank/DDBJ databases">
        <title>Complete genome sequence of Moumouvirus goulette.</title>
        <authorList>
            <person name="Fournous G."/>
            <person name="Bougalmi M."/>
            <person name="Colson P."/>
        </authorList>
    </citation>
    <scope>NUCLEOTIDE SEQUENCE [LARGE SCALE GENOMIC DNA]</scope>
</reference>
<proteinExistence type="predicted"/>
<dbReference type="InterPro" id="IPR036770">
    <property type="entry name" value="Ankyrin_rpt-contain_sf"/>
</dbReference>
<name>M1PVX5_9VIRU</name>
<dbReference type="SUPFAM" id="SSF48403">
    <property type="entry name" value="Ankyrin repeat"/>
    <property type="match status" value="1"/>
</dbReference>
<evidence type="ECO:0000313" key="2">
    <source>
        <dbReference type="Proteomes" id="UP000241071"/>
    </source>
</evidence>
<dbReference type="EMBL" id="KC008572">
    <property type="protein sequence ID" value="AGF84877.1"/>
    <property type="molecule type" value="Genomic_DNA"/>
</dbReference>
<accession>M1PVX5</accession>
<keyword evidence="2" id="KW-1185">Reference proteome</keyword>
<protein>
    <submittedName>
        <fullName evidence="1">Repeat protein</fullName>
    </submittedName>
</protein>
<dbReference type="Proteomes" id="UP000241071">
    <property type="component" value="Segment"/>
</dbReference>